<evidence type="ECO:0000256" key="4">
    <source>
        <dbReference type="ARBA" id="ARBA00022927"/>
    </source>
</evidence>
<reference evidence="7" key="1">
    <citation type="submission" date="2015-12" db="EMBL/GenBank/DDBJ databases">
        <authorList>
            <person name="Tikhonova T.V."/>
            <person name="Pavlov A.R."/>
            <person name="Beletsky A.V."/>
            <person name="Mardanov A.V."/>
            <person name="Sorokin D.Y."/>
            <person name="Ravin N.V."/>
            <person name="Popov V.O."/>
        </authorList>
    </citation>
    <scope>NUCLEOTIDE SEQUENCE</scope>
    <source>
        <strain evidence="7">DSM 14787</strain>
    </source>
</reference>
<evidence type="ECO:0000256" key="1">
    <source>
        <dbReference type="ARBA" id="ARBA00011245"/>
    </source>
</evidence>
<dbReference type="CDD" id="cd16329">
    <property type="entry name" value="LolA_like"/>
    <property type="match status" value="1"/>
</dbReference>
<dbReference type="InterPro" id="IPR033399">
    <property type="entry name" value="TP_0789-like"/>
</dbReference>
<dbReference type="InterPro" id="IPR029046">
    <property type="entry name" value="LolA/LolB/LppX"/>
</dbReference>
<dbReference type="eggNOG" id="COG2834">
    <property type="taxonomic scope" value="Bacteria"/>
</dbReference>
<evidence type="ECO:0000259" key="6">
    <source>
        <dbReference type="Pfam" id="PF17131"/>
    </source>
</evidence>
<comment type="subunit">
    <text evidence="1">Monomer.</text>
</comment>
<dbReference type="HOGENOM" id="CLU_081285_2_0_6"/>
<dbReference type="Proteomes" id="UP000010809">
    <property type="component" value="Chromosome"/>
</dbReference>
<name>L0DW93_THIND</name>
<evidence type="ECO:0000256" key="3">
    <source>
        <dbReference type="ARBA" id="ARBA00022729"/>
    </source>
</evidence>
<sequence>MIRSIRARFAAIILLAILGCGPLWAVDADALLAEVDQRMQPGALEMYRKIINVEPDGRSREFVLYTVRSGADSMAAVFLDPASERGRSTLRLGDNMWLYIPDVGRPIRITSLQSVVGGVFSNTDILRLDFSVEYTATLLEDDGEQYVLDLQARGPDVAYDRLKMWVDQQTRTPAKIEAYAATGLLIKTLEYSRITDFGDGIVRPAMLETTSPLQRGYRSVMLFSGIARRDFPDEVFSLSYLPRIGDLRR</sequence>
<dbReference type="SUPFAM" id="SSF89392">
    <property type="entry name" value="Prokaryotic lipoproteins and lipoprotein localization factors"/>
    <property type="match status" value="1"/>
</dbReference>
<dbReference type="GO" id="GO:0015031">
    <property type="term" value="P:protein transport"/>
    <property type="evidence" value="ECO:0007669"/>
    <property type="project" value="UniProtKB-KW"/>
</dbReference>
<dbReference type="EMBL" id="CP003989">
    <property type="protein sequence ID" value="AGA33287.1"/>
    <property type="molecule type" value="Genomic_DNA"/>
</dbReference>
<protein>
    <recommendedName>
        <fullName evidence="6">Uncharacterized protein TP-0789 domain-containing protein</fullName>
    </recommendedName>
</protein>
<proteinExistence type="predicted"/>
<dbReference type="AlphaFoldDB" id="L0DW93"/>
<dbReference type="KEGG" id="tni:TVNIR_1621"/>
<evidence type="ECO:0000256" key="5">
    <source>
        <dbReference type="SAM" id="SignalP"/>
    </source>
</evidence>
<dbReference type="PATRIC" id="fig|1255043.3.peg.1640"/>
<keyword evidence="8" id="KW-1185">Reference proteome</keyword>
<keyword evidence="2" id="KW-0813">Transport</keyword>
<dbReference type="RefSeq" id="WP_015258415.1">
    <property type="nucleotide sequence ID" value="NC_019902.2"/>
</dbReference>
<keyword evidence="3 5" id="KW-0732">Signal</keyword>
<gene>
    <name evidence="7" type="ordered locus">TVNIR_1621</name>
</gene>
<dbReference type="Pfam" id="PF17131">
    <property type="entry name" value="LolA_like"/>
    <property type="match status" value="1"/>
</dbReference>
<organism evidence="7 8">
    <name type="scientific">Thioalkalivibrio nitratireducens (strain DSM 14787 / UNIQEM 213 / ALEN2)</name>
    <dbReference type="NCBI Taxonomy" id="1255043"/>
    <lineage>
        <taxon>Bacteria</taxon>
        <taxon>Pseudomonadati</taxon>
        <taxon>Pseudomonadota</taxon>
        <taxon>Gammaproteobacteria</taxon>
        <taxon>Chromatiales</taxon>
        <taxon>Ectothiorhodospiraceae</taxon>
        <taxon>Thioalkalivibrio</taxon>
    </lineage>
</organism>
<feature type="chain" id="PRO_5003940470" description="Uncharacterized protein TP-0789 domain-containing protein" evidence="5">
    <location>
        <begin position="26"/>
        <end position="249"/>
    </location>
</feature>
<feature type="signal peptide" evidence="5">
    <location>
        <begin position="1"/>
        <end position="25"/>
    </location>
</feature>
<dbReference type="PROSITE" id="PS51257">
    <property type="entry name" value="PROKAR_LIPOPROTEIN"/>
    <property type="match status" value="1"/>
</dbReference>
<dbReference type="Gene3D" id="2.50.20.10">
    <property type="entry name" value="Lipoprotein localisation LolA/LolB/LppX"/>
    <property type="match status" value="1"/>
</dbReference>
<keyword evidence="4" id="KW-0653">Protein transport</keyword>
<accession>L0DW93</accession>
<dbReference type="STRING" id="1255043.TVNIR_1621"/>
<evidence type="ECO:0000256" key="2">
    <source>
        <dbReference type="ARBA" id="ARBA00022448"/>
    </source>
</evidence>
<evidence type="ECO:0000313" key="8">
    <source>
        <dbReference type="Proteomes" id="UP000010809"/>
    </source>
</evidence>
<evidence type="ECO:0000313" key="7">
    <source>
        <dbReference type="EMBL" id="AGA33287.1"/>
    </source>
</evidence>
<feature type="domain" description="Uncharacterized protein TP-0789" evidence="6">
    <location>
        <begin position="72"/>
        <end position="243"/>
    </location>
</feature>